<accession>A0A510DYE3</accession>
<dbReference type="KEGG" id="step:IC006_2542"/>
<organism evidence="1 2">
    <name type="scientific">Sulfuracidifex tepidarius</name>
    <dbReference type="NCBI Taxonomy" id="1294262"/>
    <lineage>
        <taxon>Archaea</taxon>
        <taxon>Thermoproteota</taxon>
        <taxon>Thermoprotei</taxon>
        <taxon>Sulfolobales</taxon>
        <taxon>Sulfolobaceae</taxon>
        <taxon>Sulfuracidifex</taxon>
    </lineage>
</organism>
<dbReference type="GeneID" id="41716241"/>
<name>A0A510DYE3_9CREN</name>
<gene>
    <name evidence="1" type="ORF">IC006_2542</name>
</gene>
<evidence type="ECO:0000313" key="2">
    <source>
        <dbReference type="Proteomes" id="UP000322983"/>
    </source>
</evidence>
<dbReference type="STRING" id="1294262.GCA_001316085_01423"/>
<protein>
    <submittedName>
        <fullName evidence="1">Uncharacterized protein</fullName>
    </submittedName>
</protein>
<evidence type="ECO:0000313" key="1">
    <source>
        <dbReference type="EMBL" id="BBG25207.1"/>
    </source>
</evidence>
<proteinExistence type="predicted"/>
<dbReference type="Proteomes" id="UP000322983">
    <property type="component" value="Chromosome"/>
</dbReference>
<sequence length="69" mass="7927">MSEYIYKSGEKDQDIFFEMQLLNGNIAALGVGVKRTTANLIEELLRDPNRDEREIKKIVEEYGHELIAA</sequence>
<dbReference type="EMBL" id="AP018929">
    <property type="protein sequence ID" value="BBG25207.1"/>
    <property type="molecule type" value="Genomic_DNA"/>
</dbReference>
<dbReference type="AlphaFoldDB" id="A0A510DYE3"/>
<dbReference type="RefSeq" id="WP_054845778.1">
    <property type="nucleotide sequence ID" value="NZ_AP018929.1"/>
</dbReference>
<keyword evidence="2" id="KW-1185">Reference proteome</keyword>
<reference evidence="1 2" key="1">
    <citation type="journal article" date="2020" name="Int. J. Syst. Evol. Microbiol.">
        <title>Sulfuracidifex tepidarius gen. nov., sp. nov. and transfer of Sulfolobus metallicus Huber and Stetter 1992 to the genus Sulfuracidifex as Sulfuracidifex metallicus comb. nov.</title>
        <authorList>
            <person name="Itoh T."/>
            <person name="Miura T."/>
            <person name="Sakai H.D."/>
            <person name="Kato S."/>
            <person name="Ohkuma M."/>
            <person name="Takashina T."/>
        </authorList>
    </citation>
    <scope>NUCLEOTIDE SEQUENCE [LARGE SCALE GENOMIC DNA]</scope>
    <source>
        <strain evidence="1 2">IC-006</strain>
    </source>
</reference>